<dbReference type="Proteomes" id="UP000318815">
    <property type="component" value="Unassembled WGS sequence"/>
</dbReference>
<keyword evidence="1" id="KW-1133">Transmembrane helix</keyword>
<keyword evidence="1" id="KW-0472">Membrane</keyword>
<dbReference type="EMBL" id="VOHS01000015">
    <property type="protein sequence ID" value="TWV99555.1"/>
    <property type="molecule type" value="Genomic_DNA"/>
</dbReference>
<dbReference type="OrthoDB" id="1452822at2"/>
<dbReference type="GO" id="GO:0016989">
    <property type="term" value="F:sigma factor antagonist activity"/>
    <property type="evidence" value="ECO:0007669"/>
    <property type="project" value="TreeGrafter"/>
</dbReference>
<accession>A0A5C6LW07</accession>
<organism evidence="3 4">
    <name type="scientific">Chitinophaga pinensis</name>
    <dbReference type="NCBI Taxonomy" id="79329"/>
    <lineage>
        <taxon>Bacteria</taxon>
        <taxon>Pseudomonadati</taxon>
        <taxon>Bacteroidota</taxon>
        <taxon>Chitinophagia</taxon>
        <taxon>Chitinophagales</taxon>
        <taxon>Chitinophagaceae</taxon>
        <taxon>Chitinophaga</taxon>
    </lineage>
</organism>
<evidence type="ECO:0000313" key="3">
    <source>
        <dbReference type="EMBL" id="TWV99555.1"/>
    </source>
</evidence>
<dbReference type="PIRSF" id="PIRSF018266">
    <property type="entry name" value="FecR"/>
    <property type="match status" value="1"/>
</dbReference>
<dbReference type="Gene3D" id="2.60.120.1440">
    <property type="match status" value="1"/>
</dbReference>
<dbReference type="PANTHER" id="PTHR30273">
    <property type="entry name" value="PERIPLASMIC SIGNAL SENSOR AND SIGMA FACTOR ACTIVATOR FECR-RELATED"/>
    <property type="match status" value="1"/>
</dbReference>
<proteinExistence type="predicted"/>
<dbReference type="InterPro" id="IPR006860">
    <property type="entry name" value="FecR"/>
</dbReference>
<comment type="caution">
    <text evidence="3">The sequence shown here is derived from an EMBL/GenBank/DDBJ whole genome shotgun (WGS) entry which is preliminary data.</text>
</comment>
<dbReference type="RefSeq" id="WP_146306115.1">
    <property type="nucleotide sequence ID" value="NZ_VOHS01000015.1"/>
</dbReference>
<sequence>METEKLKRILRQYLLGQAKEKENNVIENWYQSFDNEPVTSLNSTEEEHIRLEIWNKIQPEIHTRKVHYLKRNLAAAAAVAVLIAGGLTGYFLMRKSSGTAYTTVTTAIGQKKTIQLADGSRLMLNAGSTIRIPENMDRERRLDIVDGEVFFEVKGNPDVPFIVESGPLTTTVLGTSFNVSAYKSLHKMSVAVTDGKVSVARENSKADVLVKNEALTYDRQKGTVSVDALDNSLLGWQQGTLVLNDASFEDMVVLMQKNYGITLTTAVQRIRETRYTTELSAAMEPVKAAEVLAAIHHLKIKVTGHEVTLYE</sequence>
<protein>
    <submittedName>
        <fullName evidence="3">DUF4974 domain-containing protein</fullName>
    </submittedName>
</protein>
<dbReference type="Gene3D" id="3.55.50.30">
    <property type="match status" value="1"/>
</dbReference>
<evidence type="ECO:0000256" key="1">
    <source>
        <dbReference type="SAM" id="Phobius"/>
    </source>
</evidence>
<feature type="domain" description="FecR protein" evidence="2">
    <location>
        <begin position="103"/>
        <end position="197"/>
    </location>
</feature>
<dbReference type="PANTHER" id="PTHR30273:SF2">
    <property type="entry name" value="PROTEIN FECR"/>
    <property type="match status" value="1"/>
</dbReference>
<feature type="transmembrane region" description="Helical" evidence="1">
    <location>
        <begin position="73"/>
        <end position="93"/>
    </location>
</feature>
<evidence type="ECO:0000313" key="4">
    <source>
        <dbReference type="Proteomes" id="UP000318815"/>
    </source>
</evidence>
<evidence type="ECO:0000259" key="2">
    <source>
        <dbReference type="Pfam" id="PF04773"/>
    </source>
</evidence>
<keyword evidence="4" id="KW-1185">Reference proteome</keyword>
<keyword evidence="1" id="KW-0812">Transmembrane</keyword>
<name>A0A5C6LW07_9BACT</name>
<reference evidence="3 4" key="1">
    <citation type="submission" date="2019-08" db="EMBL/GenBank/DDBJ databases">
        <title>Whole genome sequencing of chitin degrading bacteria Chitinophaga pinensis YS16.</title>
        <authorList>
            <person name="Singh R.P."/>
            <person name="Manchanda G."/>
            <person name="Maurya I.K."/>
            <person name="Joshi N.K."/>
            <person name="Srivastava A.K."/>
        </authorList>
    </citation>
    <scope>NUCLEOTIDE SEQUENCE [LARGE SCALE GENOMIC DNA]</scope>
    <source>
        <strain evidence="3 4">YS-16</strain>
    </source>
</reference>
<dbReference type="InterPro" id="IPR012373">
    <property type="entry name" value="Ferrdict_sens_TM"/>
</dbReference>
<gene>
    <name evidence="3" type="ORF">FEF09_16325</name>
</gene>
<dbReference type="AlphaFoldDB" id="A0A5C6LW07"/>
<dbReference type="Pfam" id="PF04773">
    <property type="entry name" value="FecR"/>
    <property type="match status" value="1"/>
</dbReference>